<dbReference type="RefSeq" id="WP_380071748.1">
    <property type="nucleotide sequence ID" value="NZ_JBHRTO010000001.1"/>
</dbReference>
<protein>
    <submittedName>
        <fullName evidence="8">M48 family metalloprotease</fullName>
        <ecNumber evidence="8">3.4.24.-</ecNumber>
    </submittedName>
</protein>
<evidence type="ECO:0000256" key="1">
    <source>
        <dbReference type="ARBA" id="ARBA00022670"/>
    </source>
</evidence>
<evidence type="ECO:0000256" key="2">
    <source>
        <dbReference type="ARBA" id="ARBA00022723"/>
    </source>
</evidence>
<keyword evidence="9" id="KW-1185">Reference proteome</keyword>
<proteinExistence type="inferred from homology"/>
<organism evidence="8 9">
    <name type="scientific">Cypionkella sinensis</name>
    <dbReference type="NCBI Taxonomy" id="1756043"/>
    <lineage>
        <taxon>Bacteria</taxon>
        <taxon>Pseudomonadati</taxon>
        <taxon>Pseudomonadota</taxon>
        <taxon>Alphaproteobacteria</taxon>
        <taxon>Rhodobacterales</taxon>
        <taxon>Paracoccaceae</taxon>
        <taxon>Cypionkella</taxon>
    </lineage>
</organism>
<dbReference type="InterPro" id="IPR001915">
    <property type="entry name" value="Peptidase_M48"/>
</dbReference>
<evidence type="ECO:0000256" key="5">
    <source>
        <dbReference type="ARBA" id="ARBA00023049"/>
    </source>
</evidence>
<gene>
    <name evidence="8" type="ORF">ACFOGH_03845</name>
</gene>
<dbReference type="EC" id="3.4.24.-" evidence="8"/>
<dbReference type="Pfam" id="PF01435">
    <property type="entry name" value="Peptidase_M48"/>
    <property type="match status" value="1"/>
</dbReference>
<dbReference type="Proteomes" id="UP001595547">
    <property type="component" value="Unassembled WGS sequence"/>
</dbReference>
<keyword evidence="5 6" id="KW-0482">Metalloprotease</keyword>
<keyword evidence="1 6" id="KW-0645">Protease</keyword>
<feature type="domain" description="Peptidase M48" evidence="7">
    <location>
        <begin position="32"/>
        <end position="87"/>
    </location>
</feature>
<evidence type="ECO:0000256" key="6">
    <source>
        <dbReference type="RuleBase" id="RU003983"/>
    </source>
</evidence>
<comment type="similarity">
    <text evidence="6">Belongs to the peptidase M48 family.</text>
</comment>
<reference evidence="9" key="1">
    <citation type="journal article" date="2019" name="Int. J. Syst. Evol. Microbiol.">
        <title>The Global Catalogue of Microorganisms (GCM) 10K type strain sequencing project: providing services to taxonomists for standard genome sequencing and annotation.</title>
        <authorList>
            <consortium name="The Broad Institute Genomics Platform"/>
            <consortium name="The Broad Institute Genome Sequencing Center for Infectious Disease"/>
            <person name="Wu L."/>
            <person name="Ma J."/>
        </authorList>
    </citation>
    <scope>NUCLEOTIDE SEQUENCE [LARGE SCALE GENOMIC DNA]</scope>
    <source>
        <strain evidence="9">KCTC 52039</strain>
    </source>
</reference>
<comment type="cofactor">
    <cofactor evidence="6">
        <name>Zn(2+)</name>
        <dbReference type="ChEBI" id="CHEBI:29105"/>
    </cofactor>
    <text evidence="6">Binds 1 zinc ion per subunit.</text>
</comment>
<comment type="caution">
    <text evidence="8">The sequence shown here is derived from an EMBL/GenBank/DDBJ whole genome shotgun (WGS) entry which is preliminary data.</text>
</comment>
<keyword evidence="2" id="KW-0479">Metal-binding</keyword>
<keyword evidence="3 6" id="KW-0378">Hydrolase</keyword>
<dbReference type="EMBL" id="JBHRTO010000001">
    <property type="protein sequence ID" value="MFC3180113.1"/>
    <property type="molecule type" value="Genomic_DNA"/>
</dbReference>
<evidence type="ECO:0000256" key="4">
    <source>
        <dbReference type="ARBA" id="ARBA00022833"/>
    </source>
</evidence>
<sequence>MPDVWEELCDGERWTIKRYPANQIEAYKRKAGVIAFGEKVTLTVDNGLLEKASEGCKFSNFILAHELGHVALDHHARNLVTKNFQLFSGPNGMMANIPPTLEELEANYAAVFFQCGILLEDILWSASRLAERACSDLLYVTKAQAIVRLEVFQRALHKPSASRGRVVL</sequence>
<evidence type="ECO:0000313" key="8">
    <source>
        <dbReference type="EMBL" id="MFC3180113.1"/>
    </source>
</evidence>
<name>A0ABV7IWE6_9RHOB</name>
<keyword evidence="4 6" id="KW-0862">Zinc</keyword>
<evidence type="ECO:0000313" key="9">
    <source>
        <dbReference type="Proteomes" id="UP001595547"/>
    </source>
</evidence>
<dbReference type="GO" id="GO:0008237">
    <property type="term" value="F:metallopeptidase activity"/>
    <property type="evidence" value="ECO:0007669"/>
    <property type="project" value="UniProtKB-KW"/>
</dbReference>
<evidence type="ECO:0000256" key="3">
    <source>
        <dbReference type="ARBA" id="ARBA00022801"/>
    </source>
</evidence>
<accession>A0ABV7IWE6</accession>
<evidence type="ECO:0000259" key="7">
    <source>
        <dbReference type="Pfam" id="PF01435"/>
    </source>
</evidence>